<keyword evidence="1" id="KW-1133">Transmembrane helix</keyword>
<dbReference type="InterPro" id="IPR003205">
    <property type="entry name" value="Cyt_c_oxidase_su8"/>
</dbReference>
<evidence type="ECO:0000256" key="1">
    <source>
        <dbReference type="SAM" id="Phobius"/>
    </source>
</evidence>
<evidence type="ECO:0000313" key="3">
    <source>
        <dbReference type="Proteomes" id="UP001378592"/>
    </source>
</evidence>
<organism evidence="2 3">
    <name type="scientific">Gryllus longicercus</name>
    <dbReference type="NCBI Taxonomy" id="2509291"/>
    <lineage>
        <taxon>Eukaryota</taxon>
        <taxon>Metazoa</taxon>
        <taxon>Ecdysozoa</taxon>
        <taxon>Arthropoda</taxon>
        <taxon>Hexapoda</taxon>
        <taxon>Insecta</taxon>
        <taxon>Pterygota</taxon>
        <taxon>Neoptera</taxon>
        <taxon>Polyneoptera</taxon>
        <taxon>Orthoptera</taxon>
        <taxon>Ensifera</taxon>
        <taxon>Gryllidea</taxon>
        <taxon>Grylloidea</taxon>
        <taxon>Gryllidae</taxon>
        <taxon>Gryllinae</taxon>
        <taxon>Gryllus</taxon>
    </lineage>
</organism>
<proteinExistence type="predicted"/>
<keyword evidence="1" id="KW-0812">Transmembrane</keyword>
<reference evidence="2 3" key="1">
    <citation type="submission" date="2024-03" db="EMBL/GenBank/DDBJ databases">
        <title>The genome assembly and annotation of the cricket Gryllus longicercus Weissman &amp; Gray.</title>
        <authorList>
            <person name="Szrajer S."/>
            <person name="Gray D."/>
            <person name="Ylla G."/>
        </authorList>
    </citation>
    <scope>NUCLEOTIDE SEQUENCE [LARGE SCALE GENOMIC DNA]</scope>
    <source>
        <strain evidence="2">DAG 2021-001</strain>
        <tissue evidence="2">Whole body minus gut</tissue>
    </source>
</reference>
<gene>
    <name evidence="2" type="ORF">R5R35_011179</name>
</gene>
<name>A0AAN9VEQ7_9ORTH</name>
<keyword evidence="3" id="KW-1185">Reference proteome</keyword>
<dbReference type="Proteomes" id="UP001378592">
    <property type="component" value="Unassembled WGS sequence"/>
</dbReference>
<sequence>MFPVRSIVKAAPAVSRMVVSTRTVSAPPRNRIPFAEKIGLGSIMIGAIISGPIWVLVHIQDYQKRD</sequence>
<dbReference type="EMBL" id="JAZDUA010000226">
    <property type="protein sequence ID" value="KAK7863554.1"/>
    <property type="molecule type" value="Genomic_DNA"/>
</dbReference>
<protein>
    <recommendedName>
        <fullName evidence="4">Cytochrome c oxidase polypeptide VIII</fullName>
    </recommendedName>
</protein>
<dbReference type="Pfam" id="PF02285">
    <property type="entry name" value="COX8"/>
    <property type="match status" value="1"/>
</dbReference>
<dbReference type="GO" id="GO:0005739">
    <property type="term" value="C:mitochondrion"/>
    <property type="evidence" value="ECO:0007669"/>
    <property type="project" value="GOC"/>
</dbReference>
<accession>A0AAN9VEQ7</accession>
<evidence type="ECO:0008006" key="4">
    <source>
        <dbReference type="Google" id="ProtNLM"/>
    </source>
</evidence>
<feature type="transmembrane region" description="Helical" evidence="1">
    <location>
        <begin position="38"/>
        <end position="57"/>
    </location>
</feature>
<dbReference type="GO" id="GO:0006123">
    <property type="term" value="P:mitochondrial electron transport, cytochrome c to oxygen"/>
    <property type="evidence" value="ECO:0007669"/>
    <property type="project" value="InterPro"/>
</dbReference>
<dbReference type="AlphaFoldDB" id="A0AAN9VEQ7"/>
<keyword evidence="1" id="KW-0472">Membrane</keyword>
<comment type="caution">
    <text evidence="2">The sequence shown here is derived from an EMBL/GenBank/DDBJ whole genome shotgun (WGS) entry which is preliminary data.</text>
</comment>
<evidence type="ECO:0000313" key="2">
    <source>
        <dbReference type="EMBL" id="KAK7863554.1"/>
    </source>
</evidence>